<comment type="caution">
    <text evidence="5">The sequence shown here is derived from an EMBL/GenBank/DDBJ whole genome shotgun (WGS) entry which is preliminary data.</text>
</comment>
<dbReference type="InterPro" id="IPR011989">
    <property type="entry name" value="ARM-like"/>
</dbReference>
<dbReference type="PANTHER" id="PTHR13387:SF9">
    <property type="entry name" value="PROTEIN HGH1 HOMOLOG"/>
    <property type="match status" value="1"/>
</dbReference>
<evidence type="ECO:0000313" key="6">
    <source>
        <dbReference type="Proteomes" id="UP001489004"/>
    </source>
</evidence>
<gene>
    <name evidence="5" type="ORF">WJX72_008521</name>
</gene>
<reference evidence="5 6" key="1">
    <citation type="journal article" date="2024" name="Nat. Commun.">
        <title>Phylogenomics reveals the evolutionary origins of lichenization in chlorophyte algae.</title>
        <authorList>
            <person name="Puginier C."/>
            <person name="Libourel C."/>
            <person name="Otte J."/>
            <person name="Skaloud P."/>
            <person name="Haon M."/>
            <person name="Grisel S."/>
            <person name="Petersen M."/>
            <person name="Berrin J.G."/>
            <person name="Delaux P.M."/>
            <person name="Dal Grande F."/>
            <person name="Keller J."/>
        </authorList>
    </citation>
    <scope>NUCLEOTIDE SEQUENCE [LARGE SCALE GENOMIC DNA]</scope>
    <source>
        <strain evidence="5 6">SAG 2043</strain>
    </source>
</reference>
<keyword evidence="6" id="KW-1185">Reference proteome</keyword>
<dbReference type="AlphaFoldDB" id="A0AAW1QG23"/>
<protein>
    <recommendedName>
        <fullName evidence="2">Protein HGH1 homolog</fullName>
    </recommendedName>
</protein>
<evidence type="ECO:0000256" key="2">
    <source>
        <dbReference type="ARBA" id="ARBA00014076"/>
    </source>
</evidence>
<dbReference type="Proteomes" id="UP001489004">
    <property type="component" value="Unassembled WGS sequence"/>
</dbReference>
<sequence>MATGADDLGDVIAFLSDSRAEVRKMAAELVAGLTGSPEGIDKLKGKSGSLLAALLRLIADAPDISRSALTSLVNLSQDERLMQELVESHVPSRCIDYLRDKTCPHQDLLVMLLSNVTMSEKGCKDLLQLGKDNLEGFNMAVLLKMFTAEVESQPDTFEHVAAILTNVSRLEKARQMLLEPGRGLLLALASQLRSESLLRRRGCAATLRNLCLRAEEDKTLPLILAEREVLLAMLEPICGMSQPKDADEVVRESLAEAVLLLVNTEEGRKVMWELKAPEMLRKGYEMEEDPGVCEAMERTASIFLQNSGQVEEEVEAQ</sequence>
<dbReference type="Gene3D" id="1.25.10.10">
    <property type="entry name" value="Leucine-rich Repeat Variant"/>
    <property type="match status" value="2"/>
</dbReference>
<dbReference type="InterPro" id="IPR016024">
    <property type="entry name" value="ARM-type_fold"/>
</dbReference>
<dbReference type="PANTHER" id="PTHR13387">
    <property type="entry name" value="PROTEIN HGH1 HOMOLOG"/>
    <property type="match status" value="1"/>
</dbReference>
<comment type="similarity">
    <text evidence="1">Belongs to the HGH1 family.</text>
</comment>
<dbReference type="InterPro" id="IPR007206">
    <property type="entry name" value="Protein_HGH1_C"/>
</dbReference>
<dbReference type="SUPFAM" id="SSF48371">
    <property type="entry name" value="ARM repeat"/>
    <property type="match status" value="1"/>
</dbReference>
<name>A0AAW1QG23_9CHLO</name>
<evidence type="ECO:0000259" key="3">
    <source>
        <dbReference type="Pfam" id="PF04063"/>
    </source>
</evidence>
<accession>A0AAW1QG23</accession>
<feature type="domain" description="Protein HGH1 C-terminal" evidence="4">
    <location>
        <begin position="257"/>
        <end position="302"/>
    </location>
</feature>
<organism evidence="5 6">
    <name type="scientific">[Myrmecia] bisecta</name>
    <dbReference type="NCBI Taxonomy" id="41462"/>
    <lineage>
        <taxon>Eukaryota</taxon>
        <taxon>Viridiplantae</taxon>
        <taxon>Chlorophyta</taxon>
        <taxon>core chlorophytes</taxon>
        <taxon>Trebouxiophyceae</taxon>
        <taxon>Trebouxiales</taxon>
        <taxon>Trebouxiaceae</taxon>
        <taxon>Myrmecia</taxon>
    </lineage>
</organism>
<evidence type="ECO:0000256" key="1">
    <source>
        <dbReference type="ARBA" id="ARBA00006712"/>
    </source>
</evidence>
<dbReference type="Pfam" id="PF04063">
    <property type="entry name" value="DUF383"/>
    <property type="match status" value="1"/>
</dbReference>
<evidence type="ECO:0000259" key="4">
    <source>
        <dbReference type="Pfam" id="PF04064"/>
    </source>
</evidence>
<dbReference type="Pfam" id="PF04064">
    <property type="entry name" value="DUF384"/>
    <property type="match status" value="1"/>
</dbReference>
<feature type="domain" description="Protein HGH1 N-terminal" evidence="3">
    <location>
        <begin position="100"/>
        <end position="248"/>
    </location>
</feature>
<dbReference type="EMBL" id="JALJOR010000003">
    <property type="protein sequence ID" value="KAK9820277.1"/>
    <property type="molecule type" value="Genomic_DNA"/>
</dbReference>
<dbReference type="InterPro" id="IPR007205">
    <property type="entry name" value="Protein_HGH1_N"/>
</dbReference>
<evidence type="ECO:0000313" key="5">
    <source>
        <dbReference type="EMBL" id="KAK9820277.1"/>
    </source>
</evidence>
<dbReference type="InterPro" id="IPR039717">
    <property type="entry name" value="Hgh1"/>
</dbReference>
<proteinExistence type="inferred from homology"/>